<dbReference type="Proteomes" id="UP000602004">
    <property type="component" value="Unassembled WGS sequence"/>
</dbReference>
<feature type="region of interest" description="Disordered" evidence="1">
    <location>
        <begin position="1"/>
        <end position="32"/>
    </location>
</feature>
<gene>
    <name evidence="2" type="ORF">GCM10011400_18670</name>
</gene>
<comment type="caution">
    <text evidence="2">The sequence shown here is derived from an EMBL/GenBank/DDBJ whole genome shotgun (WGS) entry which is preliminary data.</text>
</comment>
<protein>
    <submittedName>
        <fullName evidence="2">Uncharacterized protein</fullName>
    </submittedName>
</protein>
<dbReference type="EMBL" id="BMHL01000002">
    <property type="protein sequence ID" value="GGC32286.1"/>
    <property type="molecule type" value="Genomic_DNA"/>
</dbReference>
<evidence type="ECO:0000256" key="1">
    <source>
        <dbReference type="SAM" id="MobiDB-lite"/>
    </source>
</evidence>
<sequence>MTQMNTTMSPNPIGNGFTGGGGGGGGSIVGAGGGVSSQKVAEALAKILEKQNREFDNKAKQAEGTDNKQQNVQMVNLQQAAGAVNTTQSVATSIIQGLTDAQKETARASH</sequence>
<keyword evidence="3" id="KW-1185">Reference proteome</keyword>
<evidence type="ECO:0000313" key="2">
    <source>
        <dbReference type="EMBL" id="GGC32286.1"/>
    </source>
</evidence>
<feature type="compositionally biased region" description="Gly residues" evidence="1">
    <location>
        <begin position="16"/>
        <end position="32"/>
    </location>
</feature>
<accession>A0ABQ1M6E5</accession>
<dbReference type="RefSeq" id="WP_115782383.1">
    <property type="nucleotide sequence ID" value="NZ_BMHL01000002.1"/>
</dbReference>
<evidence type="ECO:0000313" key="3">
    <source>
        <dbReference type="Proteomes" id="UP000602004"/>
    </source>
</evidence>
<reference evidence="3" key="1">
    <citation type="journal article" date="2019" name="Int. J. Syst. Evol. Microbiol.">
        <title>The Global Catalogue of Microorganisms (GCM) 10K type strain sequencing project: providing services to taxonomists for standard genome sequencing and annotation.</title>
        <authorList>
            <consortium name="The Broad Institute Genomics Platform"/>
            <consortium name="The Broad Institute Genome Sequencing Center for Infectious Disease"/>
            <person name="Wu L."/>
            <person name="Ma J."/>
        </authorList>
    </citation>
    <scope>NUCLEOTIDE SEQUENCE [LARGE SCALE GENOMIC DNA]</scope>
    <source>
        <strain evidence="3">CGMCC 1.15103</strain>
    </source>
</reference>
<feature type="compositionally biased region" description="Polar residues" evidence="1">
    <location>
        <begin position="1"/>
        <end position="12"/>
    </location>
</feature>
<proteinExistence type="predicted"/>
<name>A0ABQ1M6E5_9BURK</name>
<organism evidence="2 3">
    <name type="scientific">Paraburkholderia caffeinilytica</name>
    <dbReference type="NCBI Taxonomy" id="1761016"/>
    <lineage>
        <taxon>Bacteria</taxon>
        <taxon>Pseudomonadati</taxon>
        <taxon>Pseudomonadota</taxon>
        <taxon>Betaproteobacteria</taxon>
        <taxon>Burkholderiales</taxon>
        <taxon>Burkholderiaceae</taxon>
        <taxon>Paraburkholderia</taxon>
    </lineage>
</organism>